<accession>A0ABV9JMD2</accession>
<dbReference type="PANTHER" id="PTHR38683:SF1">
    <property type="entry name" value="CHORISMATE PYRUVATE-LYASE"/>
    <property type="match status" value="1"/>
</dbReference>
<comment type="caution">
    <text evidence="5">The sequence shown here is derived from an EMBL/GenBank/DDBJ whole genome shotgun (WGS) entry which is preliminary data.</text>
</comment>
<dbReference type="PANTHER" id="PTHR38683">
    <property type="entry name" value="CHORISMATE PYRUVATE-LYASE"/>
    <property type="match status" value="1"/>
</dbReference>
<dbReference type="HAMAP" id="MF_01632">
    <property type="entry name" value="UbiC"/>
    <property type="match status" value="1"/>
</dbReference>
<dbReference type="InterPro" id="IPR007440">
    <property type="entry name" value="Chorismate--pyruvate_lyase"/>
</dbReference>
<protein>
    <recommendedName>
        <fullName evidence="4">Probable chorismate pyruvate-lyase</fullName>
        <shortName evidence="4">CL</shortName>
        <shortName evidence="4">CPL</shortName>
        <ecNumber evidence="4">4.1.3.40</ecNumber>
    </recommendedName>
</protein>
<evidence type="ECO:0000256" key="3">
    <source>
        <dbReference type="ARBA" id="ARBA00023239"/>
    </source>
</evidence>
<keyword evidence="1 4" id="KW-0963">Cytoplasm</keyword>
<evidence type="ECO:0000256" key="1">
    <source>
        <dbReference type="ARBA" id="ARBA00022490"/>
    </source>
</evidence>
<comment type="function">
    <text evidence="4">Removes the pyruvyl group from chorismate, with concomitant aromatization of the ring, to provide 4-hydroxybenzoate (4HB) for the ubiquinone pathway.</text>
</comment>
<dbReference type="Pfam" id="PF04345">
    <property type="entry name" value="Chor_lyase"/>
    <property type="match status" value="1"/>
</dbReference>
<evidence type="ECO:0000313" key="6">
    <source>
        <dbReference type="Proteomes" id="UP001595962"/>
    </source>
</evidence>
<keyword evidence="3 4" id="KW-0456">Lyase</keyword>
<comment type="similarity">
    <text evidence="4">Belongs to the UbiC family.</text>
</comment>
<feature type="binding site" evidence="4">
    <location>
        <position position="111"/>
    </location>
    <ligand>
        <name>substrate</name>
    </ligand>
</feature>
<dbReference type="SUPFAM" id="SSF64288">
    <property type="entry name" value="Chorismate lyase-like"/>
    <property type="match status" value="1"/>
</dbReference>
<comment type="caution">
    <text evidence="4">Lacks conserved residue(s) required for the propagation of feature annotation.</text>
</comment>
<keyword evidence="2 4" id="KW-0831">Ubiquinone biosynthesis</keyword>
<organism evidence="5 6">
    <name type="scientific">Rheinheimera marina</name>
    <dbReference type="NCBI Taxonomy" id="1774958"/>
    <lineage>
        <taxon>Bacteria</taxon>
        <taxon>Pseudomonadati</taxon>
        <taxon>Pseudomonadota</taxon>
        <taxon>Gammaproteobacteria</taxon>
        <taxon>Chromatiales</taxon>
        <taxon>Chromatiaceae</taxon>
        <taxon>Rheinheimera</taxon>
    </lineage>
</organism>
<feature type="binding site" evidence="4">
    <location>
        <position position="74"/>
    </location>
    <ligand>
        <name>substrate</name>
    </ligand>
</feature>
<comment type="pathway">
    <text evidence="4">Cofactor biosynthesis; ubiquinone biosynthesis.</text>
</comment>
<gene>
    <name evidence="4" type="primary">ubiC</name>
    <name evidence="5" type="ORF">ACFO3I_10305</name>
</gene>
<feature type="binding site" evidence="4">
    <location>
        <position position="163"/>
    </location>
    <ligand>
        <name>substrate</name>
    </ligand>
</feature>
<dbReference type="RefSeq" id="WP_377333904.1">
    <property type="nucleotide sequence ID" value="NZ_JBHSGB010000010.1"/>
</dbReference>
<keyword evidence="4" id="KW-0670">Pyruvate</keyword>
<evidence type="ECO:0000313" key="5">
    <source>
        <dbReference type="EMBL" id="MFC4655403.1"/>
    </source>
</evidence>
<dbReference type="Proteomes" id="UP001595962">
    <property type="component" value="Unassembled WGS sequence"/>
</dbReference>
<evidence type="ECO:0000256" key="2">
    <source>
        <dbReference type="ARBA" id="ARBA00022688"/>
    </source>
</evidence>
<dbReference type="Gene3D" id="3.40.1410.10">
    <property type="entry name" value="Chorismate lyase-like"/>
    <property type="match status" value="1"/>
</dbReference>
<name>A0ABV9JMD2_9GAMM</name>
<reference evidence="6" key="1">
    <citation type="journal article" date="2019" name="Int. J. Syst. Evol. Microbiol.">
        <title>The Global Catalogue of Microorganisms (GCM) 10K type strain sequencing project: providing services to taxonomists for standard genome sequencing and annotation.</title>
        <authorList>
            <consortium name="The Broad Institute Genomics Platform"/>
            <consortium name="The Broad Institute Genome Sequencing Center for Infectious Disease"/>
            <person name="Wu L."/>
            <person name="Ma J."/>
        </authorList>
    </citation>
    <scope>NUCLEOTIDE SEQUENCE [LARGE SCALE GENOMIC DNA]</scope>
    <source>
        <strain evidence="6">DT28</strain>
    </source>
</reference>
<keyword evidence="6" id="KW-1185">Reference proteome</keyword>
<dbReference type="EC" id="4.1.3.40" evidence="4"/>
<evidence type="ECO:0000256" key="4">
    <source>
        <dbReference type="HAMAP-Rule" id="MF_01632"/>
    </source>
</evidence>
<dbReference type="EMBL" id="JBHSGB010000010">
    <property type="protein sequence ID" value="MFC4655403.1"/>
    <property type="molecule type" value="Genomic_DNA"/>
</dbReference>
<proteinExistence type="inferred from homology"/>
<comment type="subcellular location">
    <subcellularLocation>
        <location evidence="4">Cytoplasm</location>
    </subcellularLocation>
</comment>
<comment type="catalytic activity">
    <reaction evidence="4">
        <text>chorismate = 4-hydroxybenzoate + pyruvate</text>
        <dbReference type="Rhea" id="RHEA:16505"/>
        <dbReference type="ChEBI" id="CHEBI:15361"/>
        <dbReference type="ChEBI" id="CHEBI:17879"/>
        <dbReference type="ChEBI" id="CHEBI:29748"/>
        <dbReference type="EC" id="4.1.3.40"/>
    </reaction>
</comment>
<dbReference type="GO" id="GO:0016829">
    <property type="term" value="F:lyase activity"/>
    <property type="evidence" value="ECO:0007669"/>
    <property type="project" value="UniProtKB-KW"/>
</dbReference>
<dbReference type="InterPro" id="IPR028978">
    <property type="entry name" value="Chorismate_lyase_/UTRA_dom_sf"/>
</dbReference>
<sequence length="172" mass="19893">MEQQPEFLLQGQWSPAHTELLPPHYQPWLLEAGSLTALLRLHCQHFALEVVTERQSILPPEWQQQWQQQHALCREVILYCDHQPVVYAQSWLPATTIAQLQYLAALGQQPLGDVIFQHPSLQRGPIEVAYWPELELPRLGLQHGLWGRRSVFSLLQQPFLVQEVFLPGVKDL</sequence>